<gene>
    <name evidence="2" type="ORF">PFISCL1PPCAC_21931</name>
</gene>
<dbReference type="Gene3D" id="1.20.1070.10">
    <property type="entry name" value="Rhodopsin 7-helix transmembrane proteins"/>
    <property type="match status" value="1"/>
</dbReference>
<keyword evidence="3" id="KW-1185">Reference proteome</keyword>
<sequence>LKFRVNAIGDVVRWVHPDSTKTNAIHAMCVVSLSTIFSALCYISVIRKIMEMNRVHKRERTHTRKWRQELAITIVGFSTFLSLCTATAYFSTSYWAVITDNIQKVLLDTMRGLNMIHYFSMAFVNPWMLLITNRSMR</sequence>
<keyword evidence="1" id="KW-0472">Membrane</keyword>
<dbReference type="Pfam" id="PF10323">
    <property type="entry name" value="7TM_GPCR_Srv"/>
    <property type="match status" value="1"/>
</dbReference>
<dbReference type="Proteomes" id="UP001432322">
    <property type="component" value="Unassembled WGS sequence"/>
</dbReference>
<evidence type="ECO:0000256" key="1">
    <source>
        <dbReference type="SAM" id="Phobius"/>
    </source>
</evidence>
<organism evidence="2 3">
    <name type="scientific">Pristionchus fissidentatus</name>
    <dbReference type="NCBI Taxonomy" id="1538716"/>
    <lineage>
        <taxon>Eukaryota</taxon>
        <taxon>Metazoa</taxon>
        <taxon>Ecdysozoa</taxon>
        <taxon>Nematoda</taxon>
        <taxon>Chromadorea</taxon>
        <taxon>Rhabditida</taxon>
        <taxon>Rhabditina</taxon>
        <taxon>Diplogasteromorpha</taxon>
        <taxon>Diplogasteroidea</taxon>
        <taxon>Neodiplogasteridae</taxon>
        <taxon>Pristionchus</taxon>
    </lineage>
</organism>
<protein>
    <recommendedName>
        <fullName evidence="4">G protein-coupled receptor</fullName>
    </recommendedName>
</protein>
<dbReference type="AlphaFoldDB" id="A0AAV5WF26"/>
<dbReference type="InterPro" id="IPR019426">
    <property type="entry name" value="7TM_GPCR_serpentine_rcpt_Srv"/>
</dbReference>
<dbReference type="PANTHER" id="PTHR31627:SF42">
    <property type="entry name" value="G_PROTEIN_RECEP_F1_2 DOMAIN-CONTAINING PROTEIN-RELATED"/>
    <property type="match status" value="1"/>
</dbReference>
<feature type="transmembrane region" description="Helical" evidence="1">
    <location>
        <begin position="70"/>
        <end position="95"/>
    </location>
</feature>
<keyword evidence="1" id="KW-0812">Transmembrane</keyword>
<feature type="transmembrane region" description="Helical" evidence="1">
    <location>
        <begin position="115"/>
        <end position="132"/>
    </location>
</feature>
<name>A0AAV5WF26_9BILA</name>
<proteinExistence type="predicted"/>
<evidence type="ECO:0000313" key="2">
    <source>
        <dbReference type="EMBL" id="GMT30634.1"/>
    </source>
</evidence>
<evidence type="ECO:0008006" key="4">
    <source>
        <dbReference type="Google" id="ProtNLM"/>
    </source>
</evidence>
<dbReference type="EMBL" id="BTSY01000005">
    <property type="protein sequence ID" value="GMT30634.1"/>
    <property type="molecule type" value="Genomic_DNA"/>
</dbReference>
<dbReference type="SUPFAM" id="SSF81321">
    <property type="entry name" value="Family A G protein-coupled receptor-like"/>
    <property type="match status" value="1"/>
</dbReference>
<feature type="non-terminal residue" evidence="2">
    <location>
        <position position="137"/>
    </location>
</feature>
<evidence type="ECO:0000313" key="3">
    <source>
        <dbReference type="Proteomes" id="UP001432322"/>
    </source>
</evidence>
<reference evidence="2" key="1">
    <citation type="submission" date="2023-10" db="EMBL/GenBank/DDBJ databases">
        <title>Genome assembly of Pristionchus species.</title>
        <authorList>
            <person name="Yoshida K."/>
            <person name="Sommer R.J."/>
        </authorList>
    </citation>
    <scope>NUCLEOTIDE SEQUENCE</scope>
    <source>
        <strain evidence="2">RS5133</strain>
    </source>
</reference>
<feature type="transmembrane region" description="Helical" evidence="1">
    <location>
        <begin position="24"/>
        <end position="49"/>
    </location>
</feature>
<dbReference type="InterPro" id="IPR051119">
    <property type="entry name" value="Nematode_SR-like"/>
</dbReference>
<dbReference type="PANTHER" id="PTHR31627">
    <property type="entry name" value="SERPENTINE RECEPTOR CLASS GAMMA-RELATED"/>
    <property type="match status" value="1"/>
</dbReference>
<accession>A0AAV5WF26</accession>
<feature type="non-terminal residue" evidence="2">
    <location>
        <position position="1"/>
    </location>
</feature>
<comment type="caution">
    <text evidence="2">The sequence shown here is derived from an EMBL/GenBank/DDBJ whole genome shotgun (WGS) entry which is preliminary data.</text>
</comment>
<keyword evidence="1" id="KW-1133">Transmembrane helix</keyword>